<name>E6KYS3_9PAST</name>
<keyword evidence="2" id="KW-1185">Reference proteome</keyword>
<proteinExistence type="predicted"/>
<accession>E6KYS3</accession>
<sequence length="91" mass="10491">MPNGSYVFTVEQFGAHQVPGGYMCKMLDSGYGFELQIKLNDRMRTYAYRKPIRDCQRKIKMLEVIKKGDDFRVVYVNPDLKLIADVIVPNG</sequence>
<comment type="caution">
    <text evidence="1">The sequence shown here is derived from an EMBL/GenBank/DDBJ whole genome shotgun (WGS) entry which is preliminary data.</text>
</comment>
<evidence type="ECO:0000313" key="1">
    <source>
        <dbReference type="EMBL" id="EFU67350.1"/>
    </source>
</evidence>
<dbReference type="HOGENOM" id="CLU_2420464_0_0_6"/>
<gene>
    <name evidence="1" type="ORF">HMPREF9064_1305</name>
</gene>
<evidence type="ECO:0000313" key="2">
    <source>
        <dbReference type="Proteomes" id="UP000032871"/>
    </source>
</evidence>
<organism evidence="1 2">
    <name type="scientific">Aggregatibacter segnis ATCC 33393</name>
    <dbReference type="NCBI Taxonomy" id="888057"/>
    <lineage>
        <taxon>Bacteria</taxon>
        <taxon>Pseudomonadati</taxon>
        <taxon>Pseudomonadota</taxon>
        <taxon>Gammaproteobacteria</taxon>
        <taxon>Pasteurellales</taxon>
        <taxon>Pasteurellaceae</taxon>
        <taxon>Aggregatibacter</taxon>
    </lineage>
</organism>
<dbReference type="AlphaFoldDB" id="E6KYS3"/>
<reference evidence="1 2" key="1">
    <citation type="submission" date="2010-12" db="EMBL/GenBank/DDBJ databases">
        <authorList>
            <person name="Muzny D."/>
            <person name="Qin X."/>
            <person name="Deng J."/>
            <person name="Jiang H."/>
            <person name="Liu Y."/>
            <person name="Qu J."/>
            <person name="Song X.-Z."/>
            <person name="Zhang L."/>
            <person name="Thornton R."/>
            <person name="Coyle M."/>
            <person name="Francisco L."/>
            <person name="Jackson L."/>
            <person name="Javaid M."/>
            <person name="Korchina V."/>
            <person name="Kovar C."/>
            <person name="Mata R."/>
            <person name="Mathew T."/>
            <person name="Ngo R."/>
            <person name="Nguyen L."/>
            <person name="Nguyen N."/>
            <person name="Okwuonu G."/>
            <person name="Ongeri F."/>
            <person name="Pham C."/>
            <person name="Simmons D."/>
            <person name="Wilczek-Boney K."/>
            <person name="Hale W."/>
            <person name="Jakkamsetti A."/>
            <person name="Pham P."/>
            <person name="Ruth R."/>
            <person name="San Lucas F."/>
            <person name="Warren J."/>
            <person name="Zhang J."/>
            <person name="Zhao Z."/>
            <person name="Zhou C."/>
            <person name="Zhu D."/>
            <person name="Lee S."/>
            <person name="Bess C."/>
            <person name="Blankenburg K."/>
            <person name="Forbes L."/>
            <person name="Fu Q."/>
            <person name="Gubbala S."/>
            <person name="Hirani K."/>
            <person name="Jayaseelan J.C."/>
            <person name="Lara F."/>
            <person name="Munidasa M."/>
            <person name="Palculict T."/>
            <person name="Patil S."/>
            <person name="Pu L.-L."/>
            <person name="Saada N."/>
            <person name="Tang L."/>
            <person name="Weissenberger G."/>
            <person name="Zhu Y."/>
            <person name="Hemphill L."/>
            <person name="Shang Y."/>
            <person name="Youmans B."/>
            <person name="Ayvaz T."/>
            <person name="Ross M."/>
            <person name="Santibanez J."/>
            <person name="Aqrawi P."/>
            <person name="Gross S."/>
            <person name="Joshi V."/>
            <person name="Fowler G."/>
            <person name="Nazareth L."/>
            <person name="Reid J."/>
            <person name="Worley K."/>
            <person name="Petrosino J."/>
            <person name="Highlander S."/>
            <person name="Gibbs R."/>
        </authorList>
    </citation>
    <scope>NUCLEOTIDE SEQUENCE [LARGE SCALE GENOMIC DNA]</scope>
    <source>
        <strain evidence="1 2">ATCC 33393</strain>
    </source>
</reference>
<dbReference type="EMBL" id="AEPS01000008">
    <property type="protein sequence ID" value="EFU67350.1"/>
    <property type="molecule type" value="Genomic_DNA"/>
</dbReference>
<protein>
    <submittedName>
        <fullName evidence="1">Uncharacterized protein</fullName>
    </submittedName>
</protein>
<dbReference type="Proteomes" id="UP000032871">
    <property type="component" value="Unassembled WGS sequence"/>
</dbReference>